<gene>
    <name evidence="1" type="ORF">EDD71_104181</name>
</gene>
<accession>A0A4R7KTH4</accession>
<organism evidence="1 2">
    <name type="scientific">Fonticella tunisiensis</name>
    <dbReference type="NCBI Taxonomy" id="1096341"/>
    <lineage>
        <taxon>Bacteria</taxon>
        <taxon>Bacillati</taxon>
        <taxon>Bacillota</taxon>
        <taxon>Clostridia</taxon>
        <taxon>Eubacteriales</taxon>
        <taxon>Clostridiaceae</taxon>
        <taxon>Fonticella</taxon>
    </lineage>
</organism>
<evidence type="ECO:0000313" key="1">
    <source>
        <dbReference type="EMBL" id="TDT62449.1"/>
    </source>
</evidence>
<evidence type="ECO:0008006" key="3">
    <source>
        <dbReference type="Google" id="ProtNLM"/>
    </source>
</evidence>
<keyword evidence="2" id="KW-1185">Reference proteome</keyword>
<reference evidence="1 2" key="1">
    <citation type="submission" date="2019-03" db="EMBL/GenBank/DDBJ databases">
        <title>Genomic Encyclopedia of Type Strains, Phase IV (KMG-IV): sequencing the most valuable type-strain genomes for metagenomic binning, comparative biology and taxonomic classification.</title>
        <authorList>
            <person name="Goeker M."/>
        </authorList>
    </citation>
    <scope>NUCLEOTIDE SEQUENCE [LARGE SCALE GENOMIC DNA]</scope>
    <source>
        <strain evidence="1 2">DSM 24455</strain>
    </source>
</reference>
<protein>
    <recommendedName>
        <fullName evidence="3">Lipoprotein</fullName>
    </recommendedName>
</protein>
<dbReference type="AlphaFoldDB" id="A0A4R7KTH4"/>
<dbReference type="PROSITE" id="PS51257">
    <property type="entry name" value="PROKAR_LIPOPROTEIN"/>
    <property type="match status" value="1"/>
</dbReference>
<name>A0A4R7KTH4_9CLOT</name>
<proteinExistence type="predicted"/>
<sequence length="167" mass="19366">MKRIIMIIIFLLSPLLIIAACSTEKIKKEPEISLKFNVSNLTDIEFQSVGTGQLENASKNDFKNMEFTLDVKHSNKISNRKIIIPDIKKIANSYDRERYWFGQSYSQDNSEEKFAKYSNKFVFYSKGLNEQAIRNIFNTAEVRVSWTTDSGSNEEKIFKLGEVIQFK</sequence>
<dbReference type="Proteomes" id="UP000295325">
    <property type="component" value="Unassembled WGS sequence"/>
</dbReference>
<dbReference type="EMBL" id="SOAZ01000004">
    <property type="protein sequence ID" value="TDT62449.1"/>
    <property type="molecule type" value="Genomic_DNA"/>
</dbReference>
<dbReference type="RefSeq" id="WP_133627445.1">
    <property type="nucleotide sequence ID" value="NZ_SOAZ01000004.1"/>
</dbReference>
<evidence type="ECO:0000313" key="2">
    <source>
        <dbReference type="Proteomes" id="UP000295325"/>
    </source>
</evidence>
<dbReference type="OrthoDB" id="2080929at2"/>
<comment type="caution">
    <text evidence="1">The sequence shown here is derived from an EMBL/GenBank/DDBJ whole genome shotgun (WGS) entry which is preliminary data.</text>
</comment>